<dbReference type="InterPro" id="IPR000538">
    <property type="entry name" value="Link_dom"/>
</dbReference>
<dbReference type="PROSITE" id="PS00615">
    <property type="entry name" value="C_TYPE_LECTIN_1"/>
    <property type="match status" value="1"/>
</dbReference>
<keyword evidence="11" id="KW-0106">Calcium</keyword>
<dbReference type="PROSITE" id="PS50963">
    <property type="entry name" value="LINK_2"/>
    <property type="match status" value="4"/>
</dbReference>
<dbReference type="Proteomes" id="UP000693946">
    <property type="component" value="Linkage Group LG7"/>
</dbReference>
<feature type="compositionally biased region" description="Basic residues" evidence="23">
    <location>
        <begin position="1607"/>
        <end position="1616"/>
    </location>
</feature>
<dbReference type="GO" id="GO:0072534">
    <property type="term" value="C:perineuronal net"/>
    <property type="evidence" value="ECO:0007669"/>
    <property type="project" value="TreeGrafter"/>
</dbReference>
<evidence type="ECO:0000256" key="24">
    <source>
        <dbReference type="SAM" id="SignalP"/>
    </source>
</evidence>
<keyword evidence="8 24" id="KW-0732">Signal</keyword>
<accession>A0AAV6Q2T5</accession>
<dbReference type="Pfam" id="PF00193">
    <property type="entry name" value="Xlink"/>
    <property type="match status" value="4"/>
</dbReference>
<dbReference type="SMART" id="SM00179">
    <property type="entry name" value="EGF_CA"/>
    <property type="match status" value="1"/>
</dbReference>
<evidence type="ECO:0000313" key="31">
    <source>
        <dbReference type="Proteomes" id="UP000693946"/>
    </source>
</evidence>
<feature type="chain" id="PRO_5043888060" description="Aggrecan core protein" evidence="24">
    <location>
        <begin position="18"/>
        <end position="1628"/>
    </location>
</feature>
<feature type="disulfide bond" evidence="22">
    <location>
        <begin position="205"/>
        <end position="226"/>
    </location>
</feature>
<dbReference type="InterPro" id="IPR003006">
    <property type="entry name" value="Ig/MHC_CS"/>
</dbReference>
<dbReference type="CDD" id="cd03517">
    <property type="entry name" value="Link_domain_CSPGs_modules_1_3"/>
    <property type="match status" value="2"/>
</dbReference>
<gene>
    <name evidence="30" type="ORF">JOB18_023606</name>
</gene>
<dbReference type="SMART" id="SM00406">
    <property type="entry name" value="IGv"/>
    <property type="match status" value="1"/>
</dbReference>
<evidence type="ECO:0000256" key="1">
    <source>
        <dbReference type="ARBA" id="ARBA00004498"/>
    </source>
</evidence>
<dbReference type="PROSITE" id="PS50026">
    <property type="entry name" value="EGF_3"/>
    <property type="match status" value="1"/>
</dbReference>
<feature type="domain" description="Link" evidence="29">
    <location>
        <begin position="560"/>
        <end position="656"/>
    </location>
</feature>
<dbReference type="CDD" id="cd03520">
    <property type="entry name" value="Link_domain_CSPGs_modules_2_4"/>
    <property type="match status" value="2"/>
</dbReference>
<protein>
    <recommendedName>
        <fullName evidence="18">Aggrecan core protein</fullName>
    </recommendedName>
    <alternativeName>
        <fullName evidence="19">Cartilage-specific proteoglycan core protein</fullName>
    </alternativeName>
</protein>
<evidence type="ECO:0000259" key="29">
    <source>
        <dbReference type="PROSITE" id="PS50963"/>
    </source>
</evidence>
<feature type="disulfide bond" evidence="21">
    <location>
        <begin position="1575"/>
        <end position="1602"/>
    </location>
</feature>
<evidence type="ECO:0000256" key="23">
    <source>
        <dbReference type="SAM" id="MobiDB-lite"/>
    </source>
</evidence>
<feature type="domain" description="Sushi" evidence="28">
    <location>
        <begin position="1544"/>
        <end position="1604"/>
    </location>
</feature>
<evidence type="ECO:0000259" key="28">
    <source>
        <dbReference type="PROSITE" id="PS50923"/>
    </source>
</evidence>
<dbReference type="FunFam" id="3.10.100.10:FF:000001">
    <property type="entry name" value="Hyaluronan proteoglycan link protein 1"/>
    <property type="match status" value="1"/>
</dbReference>
<dbReference type="FunFam" id="2.10.25.10:FF:000006">
    <property type="entry name" value="Versican core protein-like isoform 1"/>
    <property type="match status" value="1"/>
</dbReference>
<feature type="domain" description="EGF-like" evidence="25">
    <location>
        <begin position="1377"/>
        <end position="1413"/>
    </location>
</feature>
<evidence type="ECO:0000256" key="22">
    <source>
        <dbReference type="PROSITE-ProRule" id="PRU00323"/>
    </source>
</evidence>
<feature type="domain" description="C-type lectin" evidence="26">
    <location>
        <begin position="1426"/>
        <end position="1540"/>
    </location>
</feature>
<feature type="compositionally biased region" description="Low complexity" evidence="23">
    <location>
        <begin position="1027"/>
        <end position="1044"/>
    </location>
</feature>
<keyword evidence="14" id="KW-0325">Glycoprotein</keyword>
<evidence type="ECO:0000256" key="4">
    <source>
        <dbReference type="ARBA" id="ARBA00022530"/>
    </source>
</evidence>
<dbReference type="InterPro" id="IPR013106">
    <property type="entry name" value="Ig_V-set"/>
</dbReference>
<proteinExistence type="inferred from homology"/>
<evidence type="ECO:0000259" key="27">
    <source>
        <dbReference type="PROSITE" id="PS50835"/>
    </source>
</evidence>
<comment type="subcellular location">
    <subcellularLocation>
        <location evidence="1">Secreted</location>
        <location evidence="1">Extracellular space</location>
        <location evidence="1">Extracellular matrix</location>
    </subcellularLocation>
</comment>
<dbReference type="PANTHER" id="PTHR22804">
    <property type="entry name" value="AGGRECAN/VERSICAN PROTEOGLYCAN"/>
    <property type="match status" value="1"/>
</dbReference>
<dbReference type="InterPro" id="IPR000436">
    <property type="entry name" value="Sushi_SCR_CCP_dom"/>
</dbReference>
<dbReference type="FunFam" id="3.10.100.10:FF:000011">
    <property type="entry name" value="Aggrecan core protein"/>
    <property type="match status" value="1"/>
</dbReference>
<feature type="region of interest" description="Disordered" evidence="23">
    <location>
        <begin position="1606"/>
        <end position="1628"/>
    </location>
</feature>
<dbReference type="FunFam" id="3.10.100.10:FF:000002">
    <property type="entry name" value="Hyaluronan proteoglycan link protein 1"/>
    <property type="match status" value="1"/>
</dbReference>
<feature type="compositionally biased region" description="Low complexity" evidence="23">
    <location>
        <begin position="948"/>
        <end position="967"/>
    </location>
</feature>
<name>A0AAV6Q2T5_SOLSE</name>
<keyword evidence="6 21" id="KW-0768">Sushi</keyword>
<evidence type="ECO:0000256" key="20">
    <source>
        <dbReference type="PROSITE-ProRule" id="PRU00076"/>
    </source>
</evidence>
<keyword evidence="9" id="KW-0430">Lectin</keyword>
<dbReference type="CDD" id="cd00033">
    <property type="entry name" value="CCP"/>
    <property type="match status" value="1"/>
</dbReference>
<keyword evidence="3" id="KW-0964">Secreted</keyword>
<comment type="similarity">
    <text evidence="2">Belongs to the aggrecan/versican proteoglycan family.</text>
</comment>
<feature type="disulfide bond" evidence="20">
    <location>
        <begin position="1403"/>
        <end position="1412"/>
    </location>
</feature>
<keyword evidence="5 20" id="KW-0245">EGF-like domain</keyword>
<dbReference type="PROSITE" id="PS01241">
    <property type="entry name" value="LINK_1"/>
    <property type="match status" value="4"/>
</dbReference>
<evidence type="ECO:0000259" key="25">
    <source>
        <dbReference type="PROSITE" id="PS50026"/>
    </source>
</evidence>
<dbReference type="GO" id="GO:0001501">
    <property type="term" value="P:skeletal system development"/>
    <property type="evidence" value="ECO:0007669"/>
    <property type="project" value="TreeGrafter"/>
</dbReference>
<dbReference type="PROSITE" id="PS00290">
    <property type="entry name" value="IG_MHC"/>
    <property type="match status" value="1"/>
</dbReference>
<evidence type="ECO:0000256" key="9">
    <source>
        <dbReference type="ARBA" id="ARBA00022734"/>
    </source>
</evidence>
<dbReference type="SMART" id="SM00032">
    <property type="entry name" value="CCP"/>
    <property type="match status" value="1"/>
</dbReference>
<organism evidence="30 31">
    <name type="scientific">Solea senegalensis</name>
    <name type="common">Senegalese sole</name>
    <dbReference type="NCBI Taxonomy" id="28829"/>
    <lineage>
        <taxon>Eukaryota</taxon>
        <taxon>Metazoa</taxon>
        <taxon>Chordata</taxon>
        <taxon>Craniata</taxon>
        <taxon>Vertebrata</taxon>
        <taxon>Euteleostomi</taxon>
        <taxon>Actinopterygii</taxon>
        <taxon>Neopterygii</taxon>
        <taxon>Teleostei</taxon>
        <taxon>Neoteleostei</taxon>
        <taxon>Acanthomorphata</taxon>
        <taxon>Carangaria</taxon>
        <taxon>Pleuronectiformes</taxon>
        <taxon>Pleuronectoidei</taxon>
        <taxon>Soleidae</taxon>
        <taxon>Solea</taxon>
    </lineage>
</organism>
<evidence type="ECO:0000256" key="15">
    <source>
        <dbReference type="ARBA" id="ARBA00023290"/>
    </source>
</evidence>
<dbReference type="InterPro" id="IPR001881">
    <property type="entry name" value="EGF-like_Ca-bd_dom"/>
</dbReference>
<feature type="region of interest" description="Disordered" evidence="23">
    <location>
        <begin position="1027"/>
        <end position="1050"/>
    </location>
</feature>
<keyword evidence="10" id="KW-0677">Repeat</keyword>
<feature type="region of interest" description="Disordered" evidence="23">
    <location>
        <begin position="931"/>
        <end position="967"/>
    </location>
</feature>
<evidence type="ECO:0000256" key="18">
    <source>
        <dbReference type="ARBA" id="ARBA00039399"/>
    </source>
</evidence>
<feature type="domain" description="Ig-like" evidence="27">
    <location>
        <begin position="31"/>
        <end position="152"/>
    </location>
</feature>
<dbReference type="GO" id="GO:0005615">
    <property type="term" value="C:extracellular space"/>
    <property type="evidence" value="ECO:0007669"/>
    <property type="project" value="TreeGrafter"/>
</dbReference>
<evidence type="ECO:0000256" key="17">
    <source>
        <dbReference type="ARBA" id="ARBA00038272"/>
    </source>
</evidence>
<feature type="domain" description="Link" evidence="29">
    <location>
        <begin position="459"/>
        <end position="554"/>
    </location>
</feature>
<dbReference type="FunFam" id="3.10.100.10:FF:000003">
    <property type="entry name" value="Versican core protein"/>
    <property type="match status" value="1"/>
</dbReference>
<evidence type="ECO:0000256" key="12">
    <source>
        <dbReference type="ARBA" id="ARBA00022974"/>
    </source>
</evidence>
<dbReference type="CDD" id="cd00054">
    <property type="entry name" value="EGF_CA"/>
    <property type="match status" value="1"/>
</dbReference>
<evidence type="ECO:0000256" key="14">
    <source>
        <dbReference type="ARBA" id="ARBA00023180"/>
    </source>
</evidence>
<feature type="domain" description="Link" evidence="29">
    <location>
        <begin position="259"/>
        <end position="356"/>
    </location>
</feature>
<evidence type="ECO:0000313" key="30">
    <source>
        <dbReference type="EMBL" id="KAG7482532.1"/>
    </source>
</evidence>
<sequence>MIRWTVLLSMYLSVISATFDYVYEEQSNMDPEDVLIVSIPLEGQQRPLLGGTLVLPCHFEDLTVLDPGAPTIAPLSHRIKWSLVTKEKVTTVLVALEGKVRITESYLDRVQLLGYPETPTNVSIQISELRSSDTGVYRCEVQHGIEDNHDIVHVQVQGIVFHYRAIMGRYTLTFEKAKAVCNQNSAVMASPEQLQAAYDDGFHQCDAGWLSDQTVRYPIHDPRVNCYGDKEELPGVRTYGVRGLNETYDVYCFAEKMTGRVFYTASAEKFSFSEAEAACSNKGARLATTGQLYIAWQGGMDVCNAGWLQDRSVRYPINIRRPQCGGGLLGVRTVYLHTNQTGYPLPESRYDCFCYTESPDDEASGDIEEGSGVLSVTSVTETPEVFLRRTTTESEAVGEVEIQRPTVVDFTFTGSPTELPLPQPPTVTDLITDLIKSVTARPEVGRDPSKGYVMPPNGVVFHYHSSPGRYAFTFVEAQLACQSTGASIATLAQLNAAYEAGYHQCDAGWLLDQTVRYPIVFPKDKCAGDLGDKPGVRSYGLRPANERYDVYCYIDGLKGEVFHVGAAEGFTYDEASSSCREQHAVLASTGQLYAAWRMGFDKCRAGWLVDGSVRYPINNPRAECGAGTSKVHTVYTNPNQTHFPDHSARFDAYCFRADIFLIANETGLNITDIQEALLNLTSITDFLRPVEHSITLPIPVEMSGSGSGSADLGSGSAVDTASSGHVGSGEQATSGDLSGSGEQATSGDLSGSGDQVTSGDLSGSGDQVTSGDLSGSGDHVISGDMSGSGNHFTSGDMSGSGYHFTSGDLSGSGDQVTSVHLSGSGDLTFSGDLSGSGDQVISGYMSASGDLSGSGNHFASGDLSGSGDKVISVDLSGSGYQAFSGDLSGSGDQVISGDMSASGDLSGSGNHFASGDLSGSGEKVISVNISGSGDQVSSGELAGSARAELSSGESGLGSVDASGSGLSGEESGIAVIFSGIDSTDHGEGSFSGGPQEAGEGSAGILIVPLLEAGFGVISGSGDLSGSGFSSAESGSATESSGESGQHSGIPSGFITSEDFSGFSGFPSGLFSGSASGYSGELSGNENAQIFFIGDEIIDASTPSTHKEYELGEDQLLFSGSGDISGSGILSGDHSGSASGCDSGFFSGMTFVGSGFTELIVSSSGEQEASGFLLYNSGQGSGEHLSGFGSASFISGSGSGMSGSESSTSGDEGSLSFLSGDFTKEVSRDTILSMEHGKGSVEYSGEGSSSSSGLFSGSGDYYTSTASGISSGVSSRDLPQVVLPSPSSQWTVTEGSKGSEKVLTKVDISKTIDNVYGTHGHALAPAGLAAPPTTDTPASVQTPGIVGKTVEGGFHPCNPNPCGAALCTEEDGVALCHEIDVCHSNPCANGATCVESADSYKCLCLPSYGGERCEIDEQQCEDGWIKFQGNCYLHFSDREMWLDAENRCRDLNAHLVSIVTPEEQDFVNSNAQDYQWIGLNDKTIENDFRWTDGTALQFENWRPNQPDNYVNLGEDCVVMIWHESGQWNDVPCNYHLPFTCKKGPVFCGAPPEVENARMFGNRREEYPVNSIIRYQCNTGFKQRHPPVVHCKTDGQWEKPQVECTDVKTRKRIQRRGSKSLAAKLHSEGK</sequence>
<feature type="region of interest" description="Disordered" evidence="23">
    <location>
        <begin position="702"/>
        <end position="794"/>
    </location>
</feature>
<dbReference type="InterPro" id="IPR000742">
    <property type="entry name" value="EGF"/>
</dbReference>
<dbReference type="FunFam" id="2.10.70.10:FF:000003">
    <property type="entry name" value="Versican core protein"/>
    <property type="match status" value="1"/>
</dbReference>
<dbReference type="SMART" id="SM00181">
    <property type="entry name" value="EGF"/>
    <property type="match status" value="1"/>
</dbReference>
<dbReference type="SMART" id="SM00034">
    <property type="entry name" value="CLECT"/>
    <property type="match status" value="1"/>
</dbReference>
<evidence type="ECO:0000256" key="13">
    <source>
        <dbReference type="ARBA" id="ARBA00023157"/>
    </source>
</evidence>
<dbReference type="Pfam" id="PF00084">
    <property type="entry name" value="Sushi"/>
    <property type="match status" value="1"/>
</dbReference>
<dbReference type="Pfam" id="PF00008">
    <property type="entry name" value="EGF"/>
    <property type="match status" value="1"/>
</dbReference>
<dbReference type="PROSITE" id="PS50835">
    <property type="entry name" value="IG_LIKE"/>
    <property type="match status" value="1"/>
</dbReference>
<evidence type="ECO:0000256" key="16">
    <source>
        <dbReference type="ARBA" id="ARBA00023319"/>
    </source>
</evidence>
<comment type="caution">
    <text evidence="30">The sequence shown here is derived from an EMBL/GenBank/DDBJ whole genome shotgun (WGS) entry which is preliminary data.</text>
</comment>
<dbReference type="GO" id="GO:0045202">
    <property type="term" value="C:synapse"/>
    <property type="evidence" value="ECO:0007669"/>
    <property type="project" value="TreeGrafter"/>
</dbReference>
<dbReference type="GO" id="GO:0007417">
    <property type="term" value="P:central nervous system development"/>
    <property type="evidence" value="ECO:0007669"/>
    <property type="project" value="TreeGrafter"/>
</dbReference>
<dbReference type="FunFam" id="3.10.100.10:FF:000009">
    <property type="entry name" value="Aggrecan core protein"/>
    <property type="match status" value="1"/>
</dbReference>
<feature type="disulfide bond" evidence="22">
    <location>
        <begin position="303"/>
        <end position="324"/>
    </location>
</feature>
<keyword evidence="13 20" id="KW-1015">Disulfide bond</keyword>
<dbReference type="EMBL" id="JAGKHQ010000019">
    <property type="protein sequence ID" value="KAG7482532.1"/>
    <property type="molecule type" value="Genomic_DNA"/>
</dbReference>
<dbReference type="Pfam" id="PF07686">
    <property type="entry name" value="V-set"/>
    <property type="match status" value="1"/>
</dbReference>
<evidence type="ECO:0000256" key="8">
    <source>
        <dbReference type="ARBA" id="ARBA00022729"/>
    </source>
</evidence>
<dbReference type="GO" id="GO:0007155">
    <property type="term" value="P:cell adhesion"/>
    <property type="evidence" value="ECO:0007669"/>
    <property type="project" value="InterPro"/>
</dbReference>
<feature type="domain" description="Link" evidence="29">
    <location>
        <begin position="159"/>
        <end position="254"/>
    </location>
</feature>
<dbReference type="GO" id="GO:0030246">
    <property type="term" value="F:carbohydrate binding"/>
    <property type="evidence" value="ECO:0007669"/>
    <property type="project" value="UniProtKB-KW"/>
</dbReference>
<dbReference type="GO" id="GO:0005540">
    <property type="term" value="F:hyaluronic acid binding"/>
    <property type="evidence" value="ECO:0007669"/>
    <property type="project" value="UniProtKB-KW"/>
</dbReference>
<dbReference type="InterPro" id="IPR050691">
    <property type="entry name" value="Hyaluronan_bind_Proteoglycan"/>
</dbReference>
<dbReference type="PANTHER" id="PTHR22804:SF60">
    <property type="entry name" value="AGGRECAN A"/>
    <property type="match status" value="1"/>
</dbReference>
<dbReference type="GO" id="GO:0010001">
    <property type="term" value="P:glial cell differentiation"/>
    <property type="evidence" value="ECO:0007669"/>
    <property type="project" value="TreeGrafter"/>
</dbReference>
<evidence type="ECO:0000256" key="2">
    <source>
        <dbReference type="ARBA" id="ARBA00006838"/>
    </source>
</evidence>
<evidence type="ECO:0000256" key="7">
    <source>
        <dbReference type="ARBA" id="ARBA00022723"/>
    </source>
</evidence>
<dbReference type="InterPro" id="IPR007110">
    <property type="entry name" value="Ig-like_dom"/>
</dbReference>
<feature type="disulfide bond" evidence="21">
    <location>
        <begin position="1546"/>
        <end position="1589"/>
    </location>
</feature>
<feature type="signal peptide" evidence="24">
    <location>
        <begin position="1"/>
        <end position="17"/>
    </location>
</feature>
<evidence type="ECO:0000256" key="5">
    <source>
        <dbReference type="ARBA" id="ARBA00022536"/>
    </source>
</evidence>
<keyword evidence="16" id="KW-0393">Immunoglobulin domain</keyword>
<feature type="compositionally biased region" description="Polar residues" evidence="23">
    <location>
        <begin position="717"/>
        <end position="773"/>
    </location>
</feature>
<keyword evidence="15" id="KW-0373">Hyaluronic acid</keyword>
<evidence type="ECO:0000256" key="19">
    <source>
        <dbReference type="ARBA" id="ARBA00042947"/>
    </source>
</evidence>
<evidence type="ECO:0000256" key="6">
    <source>
        <dbReference type="ARBA" id="ARBA00022659"/>
    </source>
</evidence>
<feature type="disulfide bond" evidence="22">
    <location>
        <begin position="603"/>
        <end position="624"/>
    </location>
</feature>
<feature type="disulfide bond" evidence="22">
    <location>
        <begin position="505"/>
        <end position="526"/>
    </location>
</feature>
<dbReference type="GO" id="GO:0005509">
    <property type="term" value="F:calcium ion binding"/>
    <property type="evidence" value="ECO:0007669"/>
    <property type="project" value="InterPro"/>
</dbReference>
<dbReference type="InterPro" id="IPR018378">
    <property type="entry name" value="C-type_lectin_CS"/>
</dbReference>
<dbReference type="PROSITE" id="PS50041">
    <property type="entry name" value="C_TYPE_LECTIN_2"/>
    <property type="match status" value="1"/>
</dbReference>
<dbReference type="PROSITE" id="PS50923">
    <property type="entry name" value="SUSHI"/>
    <property type="match status" value="1"/>
</dbReference>
<dbReference type="InterPro" id="IPR033987">
    <property type="entry name" value="CSPG_CTLD"/>
</dbReference>
<keyword evidence="31" id="KW-1185">Reference proteome</keyword>
<dbReference type="GO" id="GO:0002052">
    <property type="term" value="P:positive regulation of neuroblast proliferation"/>
    <property type="evidence" value="ECO:0007669"/>
    <property type="project" value="TreeGrafter"/>
</dbReference>
<evidence type="ECO:0000256" key="11">
    <source>
        <dbReference type="ARBA" id="ARBA00022837"/>
    </source>
</evidence>
<evidence type="ECO:0000256" key="21">
    <source>
        <dbReference type="PROSITE-ProRule" id="PRU00302"/>
    </source>
</evidence>
<keyword evidence="4" id="KW-0272">Extracellular matrix</keyword>
<comment type="similarity">
    <text evidence="17">Belongs to the HAPLN family.</text>
</comment>
<dbReference type="InterPro" id="IPR001304">
    <property type="entry name" value="C-type_lectin-like"/>
</dbReference>
<keyword evidence="12" id="KW-0654">Proteoglycan</keyword>
<evidence type="ECO:0000256" key="10">
    <source>
        <dbReference type="ARBA" id="ARBA00022737"/>
    </source>
</evidence>
<dbReference type="CDD" id="cd03588">
    <property type="entry name" value="CLECT_CSPGs"/>
    <property type="match status" value="1"/>
</dbReference>
<comment type="caution">
    <text evidence="20">Lacks conserved residue(s) required for the propagation of feature annotation.</text>
</comment>
<evidence type="ECO:0000256" key="3">
    <source>
        <dbReference type="ARBA" id="ARBA00022525"/>
    </source>
</evidence>
<dbReference type="SMART" id="SM00445">
    <property type="entry name" value="LINK"/>
    <property type="match status" value="4"/>
</dbReference>
<evidence type="ECO:0000259" key="26">
    <source>
        <dbReference type="PROSITE" id="PS50041"/>
    </source>
</evidence>
<dbReference type="PROSITE" id="PS00022">
    <property type="entry name" value="EGF_1"/>
    <property type="match status" value="1"/>
</dbReference>
<dbReference type="InterPro" id="IPR003599">
    <property type="entry name" value="Ig_sub"/>
</dbReference>
<feature type="compositionally biased region" description="Polar residues" evidence="23">
    <location>
        <begin position="785"/>
        <end position="794"/>
    </location>
</feature>
<keyword evidence="7" id="KW-0479">Metal-binding</keyword>
<dbReference type="Pfam" id="PF00059">
    <property type="entry name" value="Lectin_C"/>
    <property type="match status" value="1"/>
</dbReference>
<reference evidence="30 31" key="1">
    <citation type="journal article" date="2021" name="Sci. Rep.">
        <title>Chromosome anchoring in Senegalese sole (Solea senegalensis) reveals sex-associated markers and genome rearrangements in flatfish.</title>
        <authorList>
            <person name="Guerrero-Cozar I."/>
            <person name="Gomez-Garrido J."/>
            <person name="Berbel C."/>
            <person name="Martinez-Blanch J.F."/>
            <person name="Alioto T."/>
            <person name="Claros M.G."/>
            <person name="Gagnaire P.A."/>
            <person name="Manchado M."/>
        </authorList>
    </citation>
    <scope>NUCLEOTIDE SEQUENCE [LARGE SCALE GENOMIC DNA]</scope>
    <source>
        <strain evidence="30">Sse05_10M</strain>
    </source>
</reference>
<dbReference type="SMART" id="SM00409">
    <property type="entry name" value="IG"/>
    <property type="match status" value="1"/>
</dbReference>